<keyword evidence="11" id="KW-0472">Membrane</keyword>
<dbReference type="AlphaFoldDB" id="A0A0N5APP3"/>
<evidence type="ECO:0000313" key="16">
    <source>
        <dbReference type="WBParaSite" id="SMUV_0000663001-mRNA-1"/>
    </source>
</evidence>
<dbReference type="EC" id="2.4.1.155" evidence="4"/>
<dbReference type="GO" id="GO:0006487">
    <property type="term" value="P:protein N-linked glycosylation"/>
    <property type="evidence" value="ECO:0007669"/>
    <property type="project" value="TreeGrafter"/>
</dbReference>
<keyword evidence="8" id="KW-0735">Signal-anchor</keyword>
<keyword evidence="9" id="KW-1133">Transmembrane helix</keyword>
<evidence type="ECO:0000313" key="15">
    <source>
        <dbReference type="Proteomes" id="UP000046393"/>
    </source>
</evidence>
<dbReference type="GO" id="GO:0000139">
    <property type="term" value="C:Golgi membrane"/>
    <property type="evidence" value="ECO:0007669"/>
    <property type="project" value="UniProtKB-SubCell"/>
</dbReference>
<evidence type="ECO:0000256" key="3">
    <source>
        <dbReference type="ARBA" id="ARBA00007477"/>
    </source>
</evidence>
<dbReference type="WBParaSite" id="SMUV_0000663001-mRNA-1">
    <property type="protein sequence ID" value="SMUV_0000663001-mRNA-1"/>
    <property type="gene ID" value="SMUV_0000663001"/>
</dbReference>
<evidence type="ECO:0000256" key="5">
    <source>
        <dbReference type="ARBA" id="ARBA00022676"/>
    </source>
</evidence>
<evidence type="ECO:0000256" key="10">
    <source>
        <dbReference type="ARBA" id="ARBA00023034"/>
    </source>
</evidence>
<evidence type="ECO:0000256" key="9">
    <source>
        <dbReference type="ARBA" id="ARBA00022989"/>
    </source>
</evidence>
<comment type="catalytic activity">
    <reaction evidence="13">
        <text>N(4)-{beta-D-GlcNAc-(1-&gt;2)-[beta-D-GlcNAc-(1-&gt;4)]-alpha-D-Man-(1-&gt;3)-[beta-D-GlcNAc-(1-&gt;2)-alpha-D-Man-(1-&gt;6)]-beta-D-Man-(1-&gt;4)-beta-D-GlcNAc-(1-&gt;4)-beta-D-GlcNAc}-L-asparaginyl-[protein] + UDP-N-acetyl-alpha-D-glucosamine = N(4)-{beta-D-GlcNAc-(1-&gt;2)-[beta-D-GlcNAc-(1-&gt;4)]-alpha-D-Man-(1-&gt;3)-[beta-D-GlcNAc-(1-&gt;2)-[beta-D-GlcNAc-(1-&gt;6)]-alpha-D-Man-(1-&gt;6)]-beta-D-Man-(1-&gt;4)-beta-D-GlcNAc-(1-&gt;4)-beta-D-GlcNAc}-L-asparaginyl-[protein] + UDP + H(+)</text>
        <dbReference type="Rhea" id="RHEA:16921"/>
        <dbReference type="Rhea" id="RHEA-COMP:14374"/>
        <dbReference type="Rhea" id="RHEA-COMP:14377"/>
        <dbReference type="ChEBI" id="CHEBI:15378"/>
        <dbReference type="ChEBI" id="CHEBI:57705"/>
        <dbReference type="ChEBI" id="CHEBI:58223"/>
        <dbReference type="ChEBI" id="CHEBI:139507"/>
        <dbReference type="ChEBI" id="CHEBI:139510"/>
        <dbReference type="EC" id="2.4.1.155"/>
    </reaction>
</comment>
<sequence>MFLELLVDEMCGYRYHELTSFTSCKSKMHWMQNGWLTHRCYSEYGVNGSVCSFAIYLSEVEKYCPRLYWRKKRDGGITKSEEATVAIYRLDVDKLFKLMVDSDVNYVFIKSRILRIWPKFKKGLKLLNFIGQQQSSGRRKLKILLHLGFLTKEAGFKFGQKASSGGPLGELVQWSDLISVLYMLGHDLKISTENASFRSNLKPFISESPCPDRSIRMFDLLFTDIVGLRYMRKNFPNFYNGHKCLFRVLDSFGSHAEFNIASYFKKHREELGGGPNPWGGNQLNLQQFMTMYPHTDDNTFLGFVVDEHLVNQVIQRDNSTLVYGKEFYMWKNADSVLKVVSQLSHLHATVADVKNFGNYAVENHGLLSGTEFHSLLQRVKIFLGLGFPLEGPAPLEAIASGAIFINPKFVPPKSRRTYQFFRDKPTLRELTSQNPYAEKFIGKPCVITVDINDPDAITSAVKEALNTKLNCSLPFEFTPAGMLQRVDVLINKQNFCSAENPYPPESALNIRVSKNGASCQRTCADAGLVCERSFFRLVNVRSVMNRLFKCKTFNATNDPLAPFSCTLQIDSLLFSCASEAYNTGVKRICPCRNYIKGQVALCSECL</sequence>
<dbReference type="InterPro" id="IPR026116">
    <property type="entry name" value="GT18_cat"/>
</dbReference>
<keyword evidence="15" id="KW-1185">Reference proteome</keyword>
<accession>A0A0N5APP3</accession>
<reference evidence="16" key="1">
    <citation type="submission" date="2017-02" db="UniProtKB">
        <authorList>
            <consortium name="WormBaseParasite"/>
        </authorList>
    </citation>
    <scope>IDENTIFICATION</scope>
</reference>
<dbReference type="Pfam" id="PF15024">
    <property type="entry name" value="Glyco_transf_18"/>
    <property type="match status" value="1"/>
</dbReference>
<evidence type="ECO:0000256" key="12">
    <source>
        <dbReference type="ARBA" id="ARBA00023180"/>
    </source>
</evidence>
<dbReference type="Proteomes" id="UP000046393">
    <property type="component" value="Unplaced"/>
</dbReference>
<comment type="pathway">
    <text evidence="2">Protein modification; protein glycosylation.</text>
</comment>
<evidence type="ECO:0000256" key="8">
    <source>
        <dbReference type="ARBA" id="ARBA00022968"/>
    </source>
</evidence>
<evidence type="ECO:0000256" key="1">
    <source>
        <dbReference type="ARBA" id="ARBA00004323"/>
    </source>
</evidence>
<feature type="domain" description="Glycosyltransferase family 18 catalytic" evidence="14">
    <location>
        <begin position="40"/>
        <end position="591"/>
    </location>
</feature>
<evidence type="ECO:0000256" key="2">
    <source>
        <dbReference type="ARBA" id="ARBA00004922"/>
    </source>
</evidence>
<dbReference type="PANTHER" id="PTHR15075">
    <property type="entry name" value="ALPHA-MANNOSIDE BETA-1,6-N-ACETYLGLUCOSAMINYLTRANSFERASE"/>
    <property type="match status" value="1"/>
</dbReference>
<proteinExistence type="inferred from homology"/>
<evidence type="ECO:0000256" key="4">
    <source>
        <dbReference type="ARBA" id="ARBA00012671"/>
    </source>
</evidence>
<evidence type="ECO:0000256" key="11">
    <source>
        <dbReference type="ARBA" id="ARBA00023136"/>
    </source>
</evidence>
<protein>
    <recommendedName>
        <fullName evidence="4">alpha-1,6-mannosyl-glycoprotein 6-beta-N-acetylglucosaminyltransferase</fullName>
        <ecNumber evidence="4">2.4.1.155</ecNumber>
    </recommendedName>
</protein>
<keyword evidence="7" id="KW-0812">Transmembrane</keyword>
<dbReference type="GO" id="GO:0030144">
    <property type="term" value="F:alpha-1,6-mannosylglycoprotein 6-beta-N-acetylglucosaminyltransferase activity"/>
    <property type="evidence" value="ECO:0007669"/>
    <property type="project" value="UniProtKB-EC"/>
</dbReference>
<dbReference type="InterPro" id="IPR052105">
    <property type="entry name" value="MGAT5_Glycosyltransferase"/>
</dbReference>
<evidence type="ECO:0000256" key="13">
    <source>
        <dbReference type="ARBA" id="ARBA00048243"/>
    </source>
</evidence>
<dbReference type="PANTHER" id="PTHR15075:SF2">
    <property type="entry name" value="ALPHA-1,6-MANNOSYLGLYCOPROTEIN 6-BETA-N-ACETYLGLUCOSAMINYLTRANSFERASE"/>
    <property type="match status" value="1"/>
</dbReference>
<keyword evidence="10" id="KW-0333">Golgi apparatus</keyword>
<evidence type="ECO:0000256" key="7">
    <source>
        <dbReference type="ARBA" id="ARBA00022692"/>
    </source>
</evidence>
<dbReference type="STRING" id="451379.A0A0N5APP3"/>
<keyword evidence="12" id="KW-0325">Glycoprotein</keyword>
<evidence type="ECO:0000259" key="14">
    <source>
        <dbReference type="Pfam" id="PF15024"/>
    </source>
</evidence>
<comment type="subcellular location">
    <subcellularLocation>
        <location evidence="1">Golgi apparatus membrane</location>
        <topology evidence="1">Single-pass type II membrane protein</topology>
    </subcellularLocation>
</comment>
<dbReference type="UniPathway" id="UPA00378"/>
<comment type="similarity">
    <text evidence="3">Belongs to the glycosyltransferase 18 family.</text>
</comment>
<organism evidence="15 16">
    <name type="scientific">Syphacia muris</name>
    <dbReference type="NCBI Taxonomy" id="451379"/>
    <lineage>
        <taxon>Eukaryota</taxon>
        <taxon>Metazoa</taxon>
        <taxon>Ecdysozoa</taxon>
        <taxon>Nematoda</taxon>
        <taxon>Chromadorea</taxon>
        <taxon>Rhabditida</taxon>
        <taxon>Spirurina</taxon>
        <taxon>Oxyuridomorpha</taxon>
        <taxon>Oxyuroidea</taxon>
        <taxon>Oxyuridae</taxon>
        <taxon>Syphacia</taxon>
    </lineage>
</organism>
<evidence type="ECO:0000256" key="6">
    <source>
        <dbReference type="ARBA" id="ARBA00022679"/>
    </source>
</evidence>
<keyword evidence="5" id="KW-0328">Glycosyltransferase</keyword>
<keyword evidence="6" id="KW-0808">Transferase</keyword>
<name>A0A0N5APP3_9BILA</name>